<dbReference type="EMBL" id="NMQW01000027">
    <property type="protein sequence ID" value="OXM84584.1"/>
    <property type="molecule type" value="Genomic_DNA"/>
</dbReference>
<dbReference type="SMART" id="SM00966">
    <property type="entry name" value="SpoVT_AbrB"/>
    <property type="match status" value="1"/>
</dbReference>
<dbReference type="OrthoDB" id="9782993at2"/>
<dbReference type="InterPro" id="IPR037914">
    <property type="entry name" value="SpoVT-AbrB_sf"/>
</dbReference>
<sequence>MKATGIVRQVDHLGRIVLPMELRKTMDIGTKDSLEIYTDGQQIVLRKYAPGCVLCNRVEGLVSLYPGKLVCSGCVKLIVKEESKLIGTVTSPSD</sequence>
<dbReference type="Pfam" id="PF04014">
    <property type="entry name" value="MazE_antitoxin"/>
    <property type="match status" value="1"/>
</dbReference>
<protein>
    <submittedName>
        <fullName evidence="3">AbrB family transcriptional regulator</fullName>
    </submittedName>
</protein>
<evidence type="ECO:0000313" key="4">
    <source>
        <dbReference type="Proteomes" id="UP000215509"/>
    </source>
</evidence>
<dbReference type="PROSITE" id="PS51740">
    <property type="entry name" value="SPOVT_ABRB"/>
    <property type="match status" value="1"/>
</dbReference>
<dbReference type="InterPro" id="IPR052731">
    <property type="entry name" value="B_subtilis_Trans_State_Reg"/>
</dbReference>
<comment type="caution">
    <text evidence="3">The sequence shown here is derived from an EMBL/GenBank/DDBJ whole genome shotgun (WGS) entry which is preliminary data.</text>
</comment>
<evidence type="ECO:0000313" key="3">
    <source>
        <dbReference type="EMBL" id="OXM84584.1"/>
    </source>
</evidence>
<evidence type="ECO:0000259" key="2">
    <source>
        <dbReference type="PROSITE" id="PS51740"/>
    </source>
</evidence>
<accession>A0A229UMP6</accession>
<evidence type="ECO:0000256" key="1">
    <source>
        <dbReference type="PROSITE-ProRule" id="PRU01076"/>
    </source>
</evidence>
<feature type="domain" description="SpoVT-AbrB" evidence="2">
    <location>
        <begin position="5"/>
        <end position="50"/>
    </location>
</feature>
<reference evidence="3 4" key="1">
    <citation type="submission" date="2017-07" db="EMBL/GenBank/DDBJ databases">
        <title>Genome sequencing and assembly of Paenibacillus rigui.</title>
        <authorList>
            <person name="Mayilraj S."/>
        </authorList>
    </citation>
    <scope>NUCLEOTIDE SEQUENCE [LARGE SCALE GENOMIC DNA]</scope>
    <source>
        <strain evidence="3 4">JCM 16352</strain>
    </source>
</reference>
<dbReference type="PANTHER" id="PTHR36432:SF4">
    <property type="entry name" value="TRANSITION STATE REGULATOR ABH-RELATED"/>
    <property type="match status" value="1"/>
</dbReference>
<dbReference type="RefSeq" id="WP_094016440.1">
    <property type="nucleotide sequence ID" value="NZ_NMQW01000027.1"/>
</dbReference>
<dbReference type="Proteomes" id="UP000215509">
    <property type="component" value="Unassembled WGS sequence"/>
</dbReference>
<dbReference type="SUPFAM" id="SSF89447">
    <property type="entry name" value="AbrB/MazE/MraZ-like"/>
    <property type="match status" value="1"/>
</dbReference>
<dbReference type="PANTHER" id="PTHR36432">
    <property type="match status" value="1"/>
</dbReference>
<dbReference type="InterPro" id="IPR007159">
    <property type="entry name" value="SpoVT-AbrB_dom"/>
</dbReference>
<dbReference type="Gene3D" id="2.10.260.10">
    <property type="match status" value="1"/>
</dbReference>
<dbReference type="GO" id="GO:0003677">
    <property type="term" value="F:DNA binding"/>
    <property type="evidence" value="ECO:0007669"/>
    <property type="project" value="UniProtKB-UniRule"/>
</dbReference>
<name>A0A229UMP6_9BACL</name>
<dbReference type="AlphaFoldDB" id="A0A229UMP6"/>
<keyword evidence="1" id="KW-0238">DNA-binding</keyword>
<gene>
    <name evidence="3" type="ORF">CF651_18925</name>
</gene>
<proteinExistence type="predicted"/>
<keyword evidence="4" id="KW-1185">Reference proteome</keyword>
<organism evidence="3 4">
    <name type="scientific">Paenibacillus rigui</name>
    <dbReference type="NCBI Taxonomy" id="554312"/>
    <lineage>
        <taxon>Bacteria</taxon>
        <taxon>Bacillati</taxon>
        <taxon>Bacillota</taxon>
        <taxon>Bacilli</taxon>
        <taxon>Bacillales</taxon>
        <taxon>Paenibacillaceae</taxon>
        <taxon>Paenibacillus</taxon>
    </lineage>
</organism>